<feature type="domain" description="Signal transduction histidine kinase subgroup 3 dimerisation and phosphoacceptor" evidence="6">
    <location>
        <begin position="482"/>
        <end position="525"/>
    </location>
</feature>
<evidence type="ECO:0000313" key="7">
    <source>
        <dbReference type="EMBL" id="MDZ8118438.1"/>
    </source>
</evidence>
<keyword evidence="4" id="KW-1133">Transmembrane helix</keyword>
<dbReference type="Gene3D" id="3.30.565.10">
    <property type="entry name" value="Histidine kinase-like ATPase, C-terminal domain"/>
    <property type="match status" value="1"/>
</dbReference>
<protein>
    <submittedName>
        <fullName evidence="7">Sensor histidine kinase</fullName>
    </submittedName>
</protein>
<name>A0ABU5MWD0_9BACT</name>
<dbReference type="SUPFAM" id="SSF55874">
    <property type="entry name" value="ATPase domain of HSP90 chaperone/DNA topoisomerase II/histidine kinase"/>
    <property type="match status" value="1"/>
</dbReference>
<evidence type="ECO:0000256" key="3">
    <source>
        <dbReference type="ARBA" id="ARBA00023012"/>
    </source>
</evidence>
<dbReference type="RefSeq" id="WP_322608238.1">
    <property type="nucleotide sequence ID" value="NZ_JARVCO010000008.1"/>
</dbReference>
<comment type="caution">
    <text evidence="7">The sequence shown here is derived from an EMBL/GenBank/DDBJ whole genome shotgun (WGS) entry which is preliminary data.</text>
</comment>
<keyword evidence="4" id="KW-0472">Membrane</keyword>
<keyword evidence="4" id="KW-0812">Transmembrane</keyword>
<gene>
    <name evidence="7" type="ORF">P9H32_07315</name>
</gene>
<dbReference type="Pfam" id="PF07730">
    <property type="entry name" value="HisKA_3"/>
    <property type="match status" value="1"/>
</dbReference>
<dbReference type="Pfam" id="PF02518">
    <property type="entry name" value="HATPase_c"/>
    <property type="match status" value="1"/>
</dbReference>
<proteinExistence type="predicted"/>
<evidence type="ECO:0000259" key="6">
    <source>
        <dbReference type="Pfam" id="PF07730"/>
    </source>
</evidence>
<dbReference type="GO" id="GO:0016301">
    <property type="term" value="F:kinase activity"/>
    <property type="evidence" value="ECO:0007669"/>
    <property type="project" value="UniProtKB-KW"/>
</dbReference>
<organism evidence="7 8">
    <name type="scientific">Pontiella agarivorans</name>
    <dbReference type="NCBI Taxonomy" id="3038953"/>
    <lineage>
        <taxon>Bacteria</taxon>
        <taxon>Pseudomonadati</taxon>
        <taxon>Kiritimatiellota</taxon>
        <taxon>Kiritimatiellia</taxon>
        <taxon>Kiritimatiellales</taxon>
        <taxon>Pontiellaceae</taxon>
        <taxon>Pontiella</taxon>
    </lineage>
</organism>
<feature type="domain" description="Histidine kinase/HSP90-like ATPase" evidence="5">
    <location>
        <begin position="619"/>
        <end position="706"/>
    </location>
</feature>
<dbReference type="PANTHER" id="PTHR24421">
    <property type="entry name" value="NITRATE/NITRITE SENSOR PROTEIN NARX-RELATED"/>
    <property type="match status" value="1"/>
</dbReference>
<dbReference type="InterPro" id="IPR050482">
    <property type="entry name" value="Sensor_HK_TwoCompSys"/>
</dbReference>
<keyword evidence="8" id="KW-1185">Reference proteome</keyword>
<dbReference type="EMBL" id="JARVCO010000008">
    <property type="protein sequence ID" value="MDZ8118438.1"/>
    <property type="molecule type" value="Genomic_DNA"/>
</dbReference>
<evidence type="ECO:0000259" key="5">
    <source>
        <dbReference type="Pfam" id="PF02518"/>
    </source>
</evidence>
<feature type="transmembrane region" description="Helical" evidence="4">
    <location>
        <begin position="438"/>
        <end position="459"/>
    </location>
</feature>
<sequence>MGIVLLWSFLLLLGATVFGQVPITSIQQIRRLSAKQAGQGYPVQIEAQVLRVNPYKNHFFMHDGEVGIFVRGITNDSSVVKSLKAGDEVLVGGKTTAGTFVPDIQAAFIRVQGNRPRPEPMQIYNTDFVSPASDCKWGWIRGRLLSMKVSADQTGILLELIDVDSEEYVVHLPYSESNEQRIRELMFSFVKLSAVCGTVANENRQMIGRIFYAHSADDFLLSGEEWLLNTVDTGDIHELMRHNVSFNRPFRTHGIVLYSRGKEMVLRGERACLKVALNDPVDVQPGAEVSLTGFIWLQPVGPAFRAGEIEMIGKAERPVPVVLDLLNPLDPLMNYNLIQVDAELVEIKKDYADGGSVPQYTMRCRSAGEFFEARLPAGIQPEGRVEPGAMLRLSGICTMQRDDTEFQNLVISGFWLQLRGTEDIEVLSPPPWWTKARLLMLLGVVMIVTMISMVWIVILRKTVERQTRIIAEKVERESIHEERQRIARELHDNLEQGLAGAIFHLGGVRRIFRKSAERNFRHLDDLITAGNIEGVGTFSREWKTETDQNAEALEAVEHMLSHCSEESRTSILDLRGGLLEKMDLAEAVRVSLQTLEKERGVNVDIRIDGKPRRFAPAVERNVLLVIKEAVSNAVRHASAERIGVKLDFSAGLKAVVIDDGCGFDLKERAQAGRFGLQGMQERMQNIKGSLDIESEKDEGTVVTAEVAAV</sequence>
<evidence type="ECO:0000313" key="8">
    <source>
        <dbReference type="Proteomes" id="UP001290861"/>
    </source>
</evidence>
<dbReference type="InterPro" id="IPR003594">
    <property type="entry name" value="HATPase_dom"/>
</dbReference>
<evidence type="ECO:0000256" key="2">
    <source>
        <dbReference type="ARBA" id="ARBA00022777"/>
    </source>
</evidence>
<dbReference type="Gene3D" id="1.20.5.1930">
    <property type="match status" value="1"/>
</dbReference>
<keyword evidence="1" id="KW-0808">Transferase</keyword>
<dbReference type="Proteomes" id="UP001290861">
    <property type="component" value="Unassembled WGS sequence"/>
</dbReference>
<evidence type="ECO:0000256" key="4">
    <source>
        <dbReference type="SAM" id="Phobius"/>
    </source>
</evidence>
<dbReference type="InterPro" id="IPR011712">
    <property type="entry name" value="Sig_transdc_His_kin_sub3_dim/P"/>
</dbReference>
<evidence type="ECO:0000256" key="1">
    <source>
        <dbReference type="ARBA" id="ARBA00022679"/>
    </source>
</evidence>
<dbReference type="InterPro" id="IPR036890">
    <property type="entry name" value="HATPase_C_sf"/>
</dbReference>
<accession>A0ABU5MWD0</accession>
<dbReference type="CDD" id="cd16917">
    <property type="entry name" value="HATPase_UhpB-NarQ-NarX-like"/>
    <property type="match status" value="1"/>
</dbReference>
<reference evidence="7 8" key="1">
    <citation type="journal article" date="2024" name="Appl. Environ. Microbiol.">
        <title>Pontiella agarivorans sp. nov., a novel marine anaerobic bacterium capable of degrading macroalgal polysaccharides and fixing nitrogen.</title>
        <authorList>
            <person name="Liu N."/>
            <person name="Kivenson V."/>
            <person name="Peng X."/>
            <person name="Cui Z."/>
            <person name="Lankiewicz T.S."/>
            <person name="Gosselin K.M."/>
            <person name="English C.J."/>
            <person name="Blair E.M."/>
            <person name="O'Malley M.A."/>
            <person name="Valentine D.L."/>
        </authorList>
    </citation>
    <scope>NUCLEOTIDE SEQUENCE [LARGE SCALE GENOMIC DNA]</scope>
    <source>
        <strain evidence="7 8">NLcol2</strain>
    </source>
</reference>
<keyword evidence="3" id="KW-0902">Two-component regulatory system</keyword>
<keyword evidence="2 7" id="KW-0418">Kinase</keyword>